<feature type="repeat" description="TPR" evidence="3">
    <location>
        <begin position="253"/>
        <end position="286"/>
    </location>
</feature>
<evidence type="ECO:0000313" key="7">
    <source>
        <dbReference type="Proteomes" id="UP000001784"/>
    </source>
</evidence>
<evidence type="ECO:0000313" key="6">
    <source>
        <dbReference type="EMBL" id="ABK19650.1"/>
    </source>
</evidence>
<dbReference type="InterPro" id="IPR011990">
    <property type="entry name" value="TPR-like_helical_dom_sf"/>
</dbReference>
<proteinExistence type="predicted"/>
<protein>
    <submittedName>
        <fullName evidence="6">Tetratricopeptide TPR_2 repeat protein</fullName>
    </submittedName>
</protein>
<dbReference type="Proteomes" id="UP000001784">
    <property type="component" value="Chromosome"/>
</dbReference>
<dbReference type="Pfam" id="PF13374">
    <property type="entry name" value="TPR_10"/>
    <property type="match status" value="1"/>
</dbReference>
<name>A0LQE8_SYNFM</name>
<dbReference type="eggNOG" id="COG0457">
    <property type="taxonomic scope" value="Bacteria"/>
</dbReference>
<dbReference type="PANTHER" id="PTHR45641:SF1">
    <property type="entry name" value="AAA+ ATPASE DOMAIN-CONTAINING PROTEIN"/>
    <property type="match status" value="1"/>
</dbReference>
<accession>A0LQE8</accession>
<dbReference type="PRINTS" id="PR00381">
    <property type="entry name" value="KINESINLIGHT"/>
</dbReference>
<dbReference type="InParanoid" id="A0LQE8"/>
<organism evidence="6 7">
    <name type="scientific">Syntrophobacter fumaroxidans (strain DSM 10017 / MPOB)</name>
    <dbReference type="NCBI Taxonomy" id="335543"/>
    <lineage>
        <taxon>Bacteria</taxon>
        <taxon>Pseudomonadati</taxon>
        <taxon>Thermodesulfobacteriota</taxon>
        <taxon>Syntrophobacteria</taxon>
        <taxon>Syntrophobacterales</taxon>
        <taxon>Syntrophobacteraceae</taxon>
        <taxon>Syntrophobacter</taxon>
    </lineage>
</organism>
<feature type="repeat" description="TPR" evidence="3">
    <location>
        <begin position="295"/>
        <end position="328"/>
    </location>
</feature>
<dbReference type="OrthoDB" id="9149083at2"/>
<evidence type="ECO:0000256" key="2">
    <source>
        <dbReference type="ARBA" id="ARBA00022803"/>
    </source>
</evidence>
<dbReference type="RefSeq" id="WP_011700765.1">
    <property type="nucleotide sequence ID" value="NC_008554.1"/>
</dbReference>
<dbReference type="SMART" id="SM00028">
    <property type="entry name" value="TPR"/>
    <property type="match status" value="7"/>
</dbReference>
<reference evidence="6 7" key="1">
    <citation type="submission" date="2006-10" db="EMBL/GenBank/DDBJ databases">
        <title>Complete sequence of Syntrophobacter fumaroxidans MPOB.</title>
        <authorList>
            <consortium name="US DOE Joint Genome Institute"/>
            <person name="Copeland A."/>
            <person name="Lucas S."/>
            <person name="Lapidus A."/>
            <person name="Barry K."/>
            <person name="Detter J.C."/>
            <person name="Glavina del Rio T."/>
            <person name="Hammon N."/>
            <person name="Israni S."/>
            <person name="Pitluck S."/>
            <person name="Goltsman E.G."/>
            <person name="Martinez M."/>
            <person name="Schmutz J."/>
            <person name="Larimer F."/>
            <person name="Land M."/>
            <person name="Hauser L."/>
            <person name="Kyrpides N."/>
            <person name="Kim E."/>
            <person name="Boone D.R."/>
            <person name="Brockman F."/>
            <person name="Culley D."/>
            <person name="Ferry J."/>
            <person name="Gunsalus R."/>
            <person name="McInerney M.J."/>
            <person name="Morrison M."/>
            <person name="Plugge C."/>
            <person name="Rohlin L."/>
            <person name="Scholten J."/>
            <person name="Sieber J."/>
            <person name="Stams A.J.M."/>
            <person name="Worm P."/>
            <person name="Henstra A.M."/>
            <person name="Richardson P."/>
        </authorList>
    </citation>
    <scope>NUCLEOTIDE SEQUENCE [LARGE SCALE GENOMIC DNA]</scope>
    <source>
        <strain evidence="7">DSM 10017 / MPOB</strain>
    </source>
</reference>
<dbReference type="Pfam" id="PF13424">
    <property type="entry name" value="TPR_12"/>
    <property type="match status" value="3"/>
</dbReference>
<gene>
    <name evidence="6" type="ordered locus">Sfum_3983</name>
</gene>
<feature type="repeat" description="TPR" evidence="3">
    <location>
        <begin position="127"/>
        <end position="160"/>
    </location>
</feature>
<dbReference type="PROSITE" id="PS50293">
    <property type="entry name" value="TPR_REGION"/>
    <property type="match status" value="4"/>
</dbReference>
<feature type="region of interest" description="Disordered" evidence="4">
    <location>
        <begin position="895"/>
        <end position="935"/>
    </location>
</feature>
<evidence type="ECO:0000256" key="1">
    <source>
        <dbReference type="ARBA" id="ARBA00022737"/>
    </source>
</evidence>
<dbReference type="HOGENOM" id="CLU_002404_0_0_7"/>
<feature type="repeat" description="TPR" evidence="3">
    <location>
        <begin position="169"/>
        <end position="202"/>
    </location>
</feature>
<feature type="repeat" description="TPR" evidence="3">
    <location>
        <begin position="337"/>
        <end position="370"/>
    </location>
</feature>
<dbReference type="EMBL" id="CP000478">
    <property type="protein sequence ID" value="ABK19650.1"/>
    <property type="molecule type" value="Genomic_DNA"/>
</dbReference>
<dbReference type="AlphaFoldDB" id="A0LQE8"/>
<dbReference type="STRING" id="335543.Sfum_3983"/>
<dbReference type="Gene3D" id="1.25.40.10">
    <property type="entry name" value="Tetratricopeptide repeat domain"/>
    <property type="match status" value="2"/>
</dbReference>
<evidence type="ECO:0000256" key="4">
    <source>
        <dbReference type="SAM" id="MobiDB-lite"/>
    </source>
</evidence>
<feature type="repeat" description="TPR" evidence="3">
    <location>
        <begin position="211"/>
        <end position="244"/>
    </location>
</feature>
<sequence>MNGRVPDEVKPGIIGRFFRAVCLLIVFLHALHGTALGDCGPLTKAADDRFAGAEDSYAAGRYREALELLDQALSTDIYCRPEKAHLELIGLAATYEALGDYAMALETHRRDLELAIRIFGADNPDTAVSHNNLGRMHRYMGQYPEALAHLEKALVILIRSSGPDQPDTAVSYNNAASVYEEAGNYKKALEYYEKSLSIRLKVFGPEHPATATAFNNLGGIYKAMGQYEKALENLNKALPVYIKTYGPEHSGTAITYNNIASVHKALGQYPEALEHYRKALEIDLKTSGPDHPATAVTYNNIASTHESMGEFEKALPYFDKALSIQLSRLGSDHPATARTYNNLGSVYQSTGECSRAIEYYRKALPAALRSGDAQLQWNVLAGMSSTFSKLGNPNVAILFGKQAINAIQAMRSSMASMDMSLRTSFIRDKENVYKRLATLLTNMGRIPEAQQVMDLLKEEEFFEFVRGMEVPKAGEGIGYSEAEKPWVEKFAMISDQIAQRGAEYAEIRRKAKSSELTEEDRKKQKEILSDLETASRTFEAFIDRISAEFEKTAGEKAAELTEKSLRDLKSFQSLLRYLGNGTVVVHYLVTEKKLIVILTTSETQLARETNVSAIELNHMISDLRKDLLCPSKDPRPASRKLFTAVLGPISRDLEQAGATTLLLSLDGALRYIPFSCLYDGRKYLIERYTPVVFTPASRDRLRDSPSLSWQVAGFGVADKVSDHFRALPSVRYELHSIVGQEGKGGVLPGIVKLDGEFTVDAMREALLRDYPVVHIASHFVFQPTAEESFLLMGDGSQLTLDKIKHQGFRFDEVDLLTLSACETGLGARDADGREVEGFGVLAQRSGAKGVIASLWSVADRSTGLLMKKMYEARAGNPSTNKAECLRRAQLELLRGEEEKEPSSEPPSQQEAGQSRDCGGRNSPSFETPPSAPYAHPYFWAPFVLMGNFR</sequence>
<evidence type="ECO:0000259" key="5">
    <source>
        <dbReference type="Pfam" id="PF12770"/>
    </source>
</evidence>
<dbReference type="KEGG" id="sfu:Sfum_3983"/>
<keyword evidence="2 3" id="KW-0802">TPR repeat</keyword>
<dbReference type="InterPro" id="IPR024983">
    <property type="entry name" value="CHAT_dom"/>
</dbReference>
<dbReference type="PROSITE" id="PS50005">
    <property type="entry name" value="TPR"/>
    <property type="match status" value="6"/>
</dbReference>
<feature type="domain" description="CHAT" evidence="5">
    <location>
        <begin position="636"/>
        <end position="947"/>
    </location>
</feature>
<dbReference type="InterPro" id="IPR019734">
    <property type="entry name" value="TPR_rpt"/>
</dbReference>
<keyword evidence="1" id="KW-0677">Repeat</keyword>
<dbReference type="Pfam" id="PF12770">
    <property type="entry name" value="CHAT"/>
    <property type="match status" value="1"/>
</dbReference>
<dbReference type="PANTHER" id="PTHR45641">
    <property type="entry name" value="TETRATRICOPEPTIDE REPEAT PROTEIN (AFU_ORTHOLOGUE AFUA_6G03870)"/>
    <property type="match status" value="1"/>
</dbReference>
<dbReference type="eggNOG" id="COG4995">
    <property type="taxonomic scope" value="Bacteria"/>
</dbReference>
<evidence type="ECO:0000256" key="3">
    <source>
        <dbReference type="PROSITE-ProRule" id="PRU00339"/>
    </source>
</evidence>
<dbReference type="SUPFAM" id="SSF48452">
    <property type="entry name" value="TPR-like"/>
    <property type="match status" value="3"/>
</dbReference>
<keyword evidence="7" id="KW-1185">Reference proteome</keyword>